<keyword evidence="2" id="KW-1185">Reference proteome</keyword>
<reference evidence="1 2" key="1">
    <citation type="submission" date="2024-09" db="EMBL/GenBank/DDBJ databases">
        <title>Chromosome-scale assembly of Riccia sorocarpa.</title>
        <authorList>
            <person name="Paukszto L."/>
        </authorList>
    </citation>
    <scope>NUCLEOTIDE SEQUENCE [LARGE SCALE GENOMIC DNA]</scope>
    <source>
        <strain evidence="1">LP-2024</strain>
        <tissue evidence="1">Aerial parts of the thallus</tissue>
    </source>
</reference>
<gene>
    <name evidence="1" type="ORF">R1sor_001350</name>
</gene>
<accession>A0ABD3GVR3</accession>
<name>A0ABD3GVR3_9MARC</name>
<dbReference type="AlphaFoldDB" id="A0ABD3GVR3"/>
<comment type="caution">
    <text evidence="1">The sequence shown here is derived from an EMBL/GenBank/DDBJ whole genome shotgun (WGS) entry which is preliminary data.</text>
</comment>
<protein>
    <submittedName>
        <fullName evidence="1">Uncharacterized protein</fullName>
    </submittedName>
</protein>
<proteinExistence type="predicted"/>
<dbReference type="EMBL" id="JBJQOH010000006">
    <property type="protein sequence ID" value="KAL3683328.1"/>
    <property type="molecule type" value="Genomic_DNA"/>
</dbReference>
<evidence type="ECO:0000313" key="2">
    <source>
        <dbReference type="Proteomes" id="UP001633002"/>
    </source>
</evidence>
<sequence>MEFITSFNDSTSMGVVRGQSIRIDDLLVRRVFDVPNGMRAISPCIRSSKLRNWMPIRNEVGKRDVLLVDVEVARNLPNHPFSAVHPLSFGLGTDMDFHSEYVMDRLLSWLTEWSADSSPTLDFVQSHRTRIDGVDPIEGLCRFWGQQPSEADRML</sequence>
<organism evidence="1 2">
    <name type="scientific">Riccia sorocarpa</name>
    <dbReference type="NCBI Taxonomy" id="122646"/>
    <lineage>
        <taxon>Eukaryota</taxon>
        <taxon>Viridiplantae</taxon>
        <taxon>Streptophyta</taxon>
        <taxon>Embryophyta</taxon>
        <taxon>Marchantiophyta</taxon>
        <taxon>Marchantiopsida</taxon>
        <taxon>Marchantiidae</taxon>
        <taxon>Marchantiales</taxon>
        <taxon>Ricciaceae</taxon>
        <taxon>Riccia</taxon>
    </lineage>
</organism>
<dbReference type="Proteomes" id="UP001633002">
    <property type="component" value="Unassembled WGS sequence"/>
</dbReference>
<evidence type="ECO:0000313" key="1">
    <source>
        <dbReference type="EMBL" id="KAL3683328.1"/>
    </source>
</evidence>